<dbReference type="AlphaFoldDB" id="A0A0E9S280"/>
<organism evidence="1">
    <name type="scientific">Anguilla anguilla</name>
    <name type="common">European freshwater eel</name>
    <name type="synonym">Muraena anguilla</name>
    <dbReference type="NCBI Taxonomy" id="7936"/>
    <lineage>
        <taxon>Eukaryota</taxon>
        <taxon>Metazoa</taxon>
        <taxon>Chordata</taxon>
        <taxon>Craniata</taxon>
        <taxon>Vertebrata</taxon>
        <taxon>Euteleostomi</taxon>
        <taxon>Actinopterygii</taxon>
        <taxon>Neopterygii</taxon>
        <taxon>Teleostei</taxon>
        <taxon>Anguilliformes</taxon>
        <taxon>Anguillidae</taxon>
        <taxon>Anguilla</taxon>
    </lineage>
</organism>
<sequence>MYLEVNVSTSILSDNPRPDDQCCYL</sequence>
<proteinExistence type="predicted"/>
<protein>
    <submittedName>
        <fullName evidence="1">Uncharacterized protein</fullName>
    </submittedName>
</protein>
<dbReference type="EMBL" id="GBXM01073822">
    <property type="protein sequence ID" value="JAH34755.1"/>
    <property type="molecule type" value="Transcribed_RNA"/>
</dbReference>
<reference evidence="1" key="1">
    <citation type="submission" date="2014-11" db="EMBL/GenBank/DDBJ databases">
        <authorList>
            <person name="Amaro Gonzalez C."/>
        </authorList>
    </citation>
    <scope>NUCLEOTIDE SEQUENCE</scope>
</reference>
<accession>A0A0E9S280</accession>
<evidence type="ECO:0000313" key="1">
    <source>
        <dbReference type="EMBL" id="JAH34755.1"/>
    </source>
</evidence>
<name>A0A0E9S280_ANGAN</name>
<reference evidence="1" key="2">
    <citation type="journal article" date="2015" name="Fish Shellfish Immunol.">
        <title>Early steps in the European eel (Anguilla anguilla)-Vibrio vulnificus interaction in the gills: Role of the RtxA13 toxin.</title>
        <authorList>
            <person name="Callol A."/>
            <person name="Pajuelo D."/>
            <person name="Ebbesson L."/>
            <person name="Teles M."/>
            <person name="MacKenzie S."/>
            <person name="Amaro C."/>
        </authorList>
    </citation>
    <scope>NUCLEOTIDE SEQUENCE</scope>
</reference>